<dbReference type="PANTHER" id="PTHR32241:SF12">
    <property type="entry name" value="OS03G0784100 PROTEIN"/>
    <property type="match status" value="1"/>
</dbReference>
<feature type="domain" description="PNPLA" evidence="7">
    <location>
        <begin position="67"/>
        <end position="265"/>
    </location>
</feature>
<dbReference type="PANTHER" id="PTHR32241">
    <property type="entry name" value="PATATIN-LIKE PROTEIN 6"/>
    <property type="match status" value="1"/>
</dbReference>
<reference evidence="8 9" key="1">
    <citation type="journal article" date="2018" name="Science">
        <title>The opium poppy genome and morphinan production.</title>
        <authorList>
            <person name="Guo L."/>
            <person name="Winzer T."/>
            <person name="Yang X."/>
            <person name="Li Y."/>
            <person name="Ning Z."/>
            <person name="He Z."/>
            <person name="Teodor R."/>
            <person name="Lu Y."/>
            <person name="Bowser T.A."/>
            <person name="Graham I.A."/>
            <person name="Ye K."/>
        </authorList>
    </citation>
    <scope>NUCLEOTIDE SEQUENCE [LARGE SCALE GENOMIC DNA]</scope>
    <source>
        <strain evidence="9">cv. HN1</strain>
        <tissue evidence="8">Leaves</tissue>
    </source>
</reference>
<comment type="function">
    <text evidence="6">Lipolytic acyl hydrolase (LAH).</text>
</comment>
<evidence type="ECO:0000256" key="1">
    <source>
        <dbReference type="ARBA" id="ARBA00010240"/>
    </source>
</evidence>
<name>A0A4Y7IDN1_PAPSO</name>
<dbReference type="PROSITE" id="PS51635">
    <property type="entry name" value="PNPLA"/>
    <property type="match status" value="1"/>
</dbReference>
<keyword evidence="2 6" id="KW-0378">Hydrolase</keyword>
<dbReference type="EMBL" id="CM010715">
    <property type="protein sequence ID" value="RZC47047.1"/>
    <property type="molecule type" value="Genomic_DNA"/>
</dbReference>
<dbReference type="OMA" id="FGQTRNN"/>
<dbReference type="InterPro" id="IPR016035">
    <property type="entry name" value="Acyl_Trfase/lysoPLipase"/>
</dbReference>
<organism evidence="8 9">
    <name type="scientific">Papaver somniferum</name>
    <name type="common">Opium poppy</name>
    <dbReference type="NCBI Taxonomy" id="3469"/>
    <lineage>
        <taxon>Eukaryota</taxon>
        <taxon>Viridiplantae</taxon>
        <taxon>Streptophyta</taxon>
        <taxon>Embryophyta</taxon>
        <taxon>Tracheophyta</taxon>
        <taxon>Spermatophyta</taxon>
        <taxon>Magnoliopsida</taxon>
        <taxon>Ranunculales</taxon>
        <taxon>Papaveraceae</taxon>
        <taxon>Papaveroideae</taxon>
        <taxon>Papaver</taxon>
    </lineage>
</organism>
<dbReference type="Gene3D" id="3.40.1090.10">
    <property type="entry name" value="Cytosolic phospholipase A2 catalytic domain"/>
    <property type="match status" value="1"/>
</dbReference>
<sequence>MAEVYSPMMRYSSSNHFDIDKLTNDIFSILENKFLFDSKQSNSKLPVEDSVETLKANKHDVGKVRVLSIDGVGSTDGILAAKSLCNLESKLMSITKNSDARVADYFDVASGSGIGGILIALLFTRGKDGRPLLKATEALQFLVKNRKRLNNTGNSSSGMFGKMFRSSAKTEKIFQQIFGECTLKDTLKPVLIPCFDLKTRGTFLFSRADGLENDSYDFKMKEICVATSSDLTVNGGFEMKSVDKKTKISAIDGGLAMNNPTAAAITHVLNNKQEFPYCDSVEDLLVVSLGNGESDAGDRNLTLSSAGFLKIAGEGSSDTVDQAVSMAFGEYRRENYVRIQGNNGMTNPQRTPIRKNPNTVSMDGRKLLEVSEAILKQKNVESVLFRGKKLVETTNLEKLDEFAGVLVKEHERRKSSIFATVMFKHASPRSSSATVSTDFSW</sequence>
<evidence type="ECO:0000313" key="9">
    <source>
        <dbReference type="Proteomes" id="UP000316621"/>
    </source>
</evidence>
<evidence type="ECO:0000256" key="6">
    <source>
        <dbReference type="RuleBase" id="RU361262"/>
    </source>
</evidence>
<evidence type="ECO:0000256" key="4">
    <source>
        <dbReference type="ARBA" id="ARBA00023098"/>
    </source>
</evidence>
<evidence type="ECO:0000313" key="8">
    <source>
        <dbReference type="EMBL" id="RZC47047.1"/>
    </source>
</evidence>
<gene>
    <name evidence="8" type="ORF">C5167_039985</name>
</gene>
<evidence type="ECO:0000256" key="3">
    <source>
        <dbReference type="ARBA" id="ARBA00022963"/>
    </source>
</evidence>
<feature type="short sequence motif" description="DGA/G" evidence="5">
    <location>
        <begin position="252"/>
        <end position="254"/>
    </location>
</feature>
<protein>
    <recommendedName>
        <fullName evidence="6">Patatin</fullName>
        <ecNumber evidence="6">3.1.1.-</ecNumber>
    </recommendedName>
</protein>
<comment type="caution">
    <text evidence="5">Lacks conserved residue(s) required for the propagation of feature annotation.</text>
</comment>
<evidence type="ECO:0000256" key="2">
    <source>
        <dbReference type="ARBA" id="ARBA00022801"/>
    </source>
</evidence>
<comment type="domain">
    <text evidence="6">The nitrogen atoms of the two glycine residues in the GGXR motif define the oxyanion hole, and stabilize the oxyanion that forms during the nucleophilic attack by the catalytic serine during substrate cleavage.</text>
</comment>
<accession>A0A4Y7IDN1</accession>
<dbReference type="Pfam" id="PF01734">
    <property type="entry name" value="Patatin"/>
    <property type="match status" value="1"/>
</dbReference>
<dbReference type="SUPFAM" id="SSF52151">
    <property type="entry name" value="FabD/lysophospholipase-like"/>
    <property type="match status" value="1"/>
</dbReference>
<keyword evidence="9" id="KW-1185">Reference proteome</keyword>
<evidence type="ECO:0000256" key="5">
    <source>
        <dbReference type="PROSITE-ProRule" id="PRU01161"/>
    </source>
</evidence>
<dbReference type="GO" id="GO:0016042">
    <property type="term" value="P:lipid catabolic process"/>
    <property type="evidence" value="ECO:0007669"/>
    <property type="project" value="UniProtKB-KW"/>
</dbReference>
<dbReference type="Gramene" id="RZC47047">
    <property type="protein sequence ID" value="RZC47047"/>
    <property type="gene ID" value="C5167_039985"/>
</dbReference>
<dbReference type="OrthoDB" id="630895at2759"/>
<comment type="similarity">
    <text evidence="1 6">Belongs to the patatin family.</text>
</comment>
<dbReference type="InterPro" id="IPR002641">
    <property type="entry name" value="PNPLA_dom"/>
</dbReference>
<dbReference type="EC" id="3.1.1.-" evidence="6"/>
<keyword evidence="4 6" id="KW-0443">Lipid metabolism</keyword>
<dbReference type="GO" id="GO:0016787">
    <property type="term" value="F:hydrolase activity"/>
    <property type="evidence" value="ECO:0007669"/>
    <property type="project" value="UniProtKB-KW"/>
</dbReference>
<evidence type="ECO:0000259" key="7">
    <source>
        <dbReference type="PROSITE" id="PS51635"/>
    </source>
</evidence>
<keyword evidence="3 6" id="KW-0442">Lipid degradation</keyword>
<proteinExistence type="inferred from homology"/>
<dbReference type="AlphaFoldDB" id="A0A4Y7IDN1"/>
<dbReference type="Proteomes" id="UP000316621">
    <property type="component" value="Chromosome 1"/>
</dbReference>